<keyword evidence="1" id="KW-0812">Transmembrane</keyword>
<feature type="transmembrane region" description="Helical" evidence="1">
    <location>
        <begin position="5"/>
        <end position="22"/>
    </location>
</feature>
<name>A0ABT2W8S9_9FLAO</name>
<accession>A0ABT2W8S9</accession>
<dbReference type="Proteomes" id="UP001208649">
    <property type="component" value="Unassembled WGS sequence"/>
</dbReference>
<evidence type="ECO:0000313" key="3">
    <source>
        <dbReference type="Proteomes" id="UP001208649"/>
    </source>
</evidence>
<dbReference type="EMBL" id="JAOTEM010000003">
    <property type="protein sequence ID" value="MCU7618368.1"/>
    <property type="molecule type" value="Genomic_DNA"/>
</dbReference>
<gene>
    <name evidence="2" type="ORF">NZ698_14300</name>
</gene>
<comment type="caution">
    <text evidence="2">The sequence shown here is derived from an EMBL/GenBank/DDBJ whole genome shotgun (WGS) entry which is preliminary data.</text>
</comment>
<keyword evidence="1" id="KW-1133">Transmembrane helix</keyword>
<keyword evidence="1" id="KW-0472">Membrane</keyword>
<feature type="transmembrane region" description="Helical" evidence="1">
    <location>
        <begin position="59"/>
        <end position="77"/>
    </location>
</feature>
<feature type="transmembrane region" description="Helical" evidence="1">
    <location>
        <begin position="83"/>
        <end position="100"/>
    </location>
</feature>
<feature type="transmembrane region" description="Helical" evidence="1">
    <location>
        <begin position="28"/>
        <end position="47"/>
    </location>
</feature>
<organism evidence="2 3">
    <name type="scientific">Chryseobacterium edaphi</name>
    <dbReference type="NCBI Taxonomy" id="2976532"/>
    <lineage>
        <taxon>Bacteria</taxon>
        <taxon>Pseudomonadati</taxon>
        <taxon>Bacteroidota</taxon>
        <taxon>Flavobacteriia</taxon>
        <taxon>Flavobacteriales</taxon>
        <taxon>Weeksellaceae</taxon>
        <taxon>Chryseobacterium group</taxon>
        <taxon>Chryseobacterium</taxon>
    </lineage>
</organism>
<protein>
    <submittedName>
        <fullName evidence="2">Uncharacterized protein</fullName>
    </submittedName>
</protein>
<sequence>MQKALMYFALGTVLSFVINYFFISSENIGLDIFYAIAFGSAWGLSYYLDTPKFTLVQKLLSSFAAMGLLVLIGYLIFNLELAIPAILKFSTVFVAYYLIASFRANKSLRN</sequence>
<evidence type="ECO:0000313" key="2">
    <source>
        <dbReference type="EMBL" id="MCU7618368.1"/>
    </source>
</evidence>
<keyword evidence="3" id="KW-1185">Reference proteome</keyword>
<reference evidence="3" key="1">
    <citation type="submission" date="2023-07" db="EMBL/GenBank/DDBJ databases">
        <title>Chryseobacterium sp. strain PBS4-4 Genome sequencing and assembly.</title>
        <authorList>
            <person name="Jung Y."/>
        </authorList>
    </citation>
    <scope>NUCLEOTIDE SEQUENCE [LARGE SCALE GENOMIC DNA]</scope>
    <source>
        <strain evidence="3">PBS4-4</strain>
    </source>
</reference>
<proteinExistence type="predicted"/>
<dbReference type="RefSeq" id="WP_129535865.1">
    <property type="nucleotide sequence ID" value="NZ_JAOTEM010000003.1"/>
</dbReference>
<evidence type="ECO:0000256" key="1">
    <source>
        <dbReference type="SAM" id="Phobius"/>
    </source>
</evidence>